<reference evidence="3 4" key="1">
    <citation type="submission" date="2012-02" db="EMBL/GenBank/DDBJ databases">
        <title>Improved High-Quality Draft genome of Joostella marina DSM 19592.</title>
        <authorList>
            <consortium name="US DOE Joint Genome Institute (JGI-PGF)"/>
            <person name="Lucas S."/>
            <person name="Copeland A."/>
            <person name="Lapidus A."/>
            <person name="Bruce D."/>
            <person name="Goodwin L."/>
            <person name="Pitluck S."/>
            <person name="Peters L."/>
            <person name="Chertkov O."/>
            <person name="Ovchinnikova G."/>
            <person name="Kyrpides N."/>
            <person name="Mavromatis K."/>
            <person name="Detter J.C."/>
            <person name="Han C."/>
            <person name="Land M."/>
            <person name="Hauser L."/>
            <person name="Markowitz V."/>
            <person name="Cheng J.-F."/>
            <person name="Hugenholtz P."/>
            <person name="Woyke T."/>
            <person name="Wu D."/>
            <person name="Tindall B."/>
            <person name="Brambilla E."/>
            <person name="Klenk H.-P."/>
            <person name="Eisen J.A."/>
        </authorList>
    </citation>
    <scope>NUCLEOTIDE SEQUENCE [LARGE SCALE GENOMIC DNA]</scope>
    <source>
        <strain evidence="3 4">DSM 19592</strain>
    </source>
</reference>
<dbReference type="EMBL" id="JH651380">
    <property type="protein sequence ID" value="EIJ37215.1"/>
    <property type="molecule type" value="Genomic_DNA"/>
</dbReference>
<proteinExistence type="predicted"/>
<evidence type="ECO:0000256" key="2">
    <source>
        <dbReference type="SAM" id="SignalP"/>
    </source>
</evidence>
<accession>I3C0S2</accession>
<dbReference type="RefSeq" id="WP_008615970.1">
    <property type="nucleotide sequence ID" value="NZ_JH651380.1"/>
</dbReference>
<sequence length="150" mass="18056">MKKYILLILLCLFAFKSNAQKGSKKDHIKSLKIAFLTDNLELSSQEAEKFWPIYNAYFEEMHKVKYLEYKKIKHQLKEEGFENLSEEEAKVLLKKLEEIEKNEFELNKKFVANLETVLSAKKIILLKKLEDDFNRKLLDRLRKEYHRNKE</sequence>
<keyword evidence="1" id="KW-0175">Coiled coil</keyword>
<evidence type="ECO:0008006" key="5">
    <source>
        <dbReference type="Google" id="ProtNLM"/>
    </source>
</evidence>
<dbReference type="eggNOG" id="ENOG50331PZ">
    <property type="taxonomic scope" value="Bacteria"/>
</dbReference>
<dbReference type="STRING" id="926559.JoomaDRAFT_0155"/>
<feature type="coiled-coil region" evidence="1">
    <location>
        <begin position="82"/>
        <end position="109"/>
    </location>
</feature>
<evidence type="ECO:0000313" key="4">
    <source>
        <dbReference type="Proteomes" id="UP000004690"/>
    </source>
</evidence>
<keyword evidence="2" id="KW-0732">Signal</keyword>
<name>I3C0S2_9FLAO</name>
<dbReference type="HOGENOM" id="CLU_112450_0_0_10"/>
<evidence type="ECO:0000313" key="3">
    <source>
        <dbReference type="EMBL" id="EIJ37215.1"/>
    </source>
</evidence>
<protein>
    <recommendedName>
        <fullName evidence="5">Sensor of ECF-type sigma factor</fullName>
    </recommendedName>
</protein>
<organism evidence="3 4">
    <name type="scientific">Galbibacter orientalis DSM 19592</name>
    <dbReference type="NCBI Taxonomy" id="926559"/>
    <lineage>
        <taxon>Bacteria</taxon>
        <taxon>Pseudomonadati</taxon>
        <taxon>Bacteroidota</taxon>
        <taxon>Flavobacteriia</taxon>
        <taxon>Flavobacteriales</taxon>
        <taxon>Flavobacteriaceae</taxon>
        <taxon>Galbibacter</taxon>
    </lineage>
</organism>
<keyword evidence="4" id="KW-1185">Reference proteome</keyword>
<feature type="chain" id="PRO_5003668315" description="Sensor of ECF-type sigma factor" evidence="2">
    <location>
        <begin position="20"/>
        <end position="150"/>
    </location>
</feature>
<dbReference type="Proteomes" id="UP000004690">
    <property type="component" value="Unassembled WGS sequence"/>
</dbReference>
<gene>
    <name evidence="3" type="ORF">JoomaDRAFT_0155</name>
</gene>
<dbReference type="AlphaFoldDB" id="I3C0S2"/>
<evidence type="ECO:0000256" key="1">
    <source>
        <dbReference type="SAM" id="Coils"/>
    </source>
</evidence>
<feature type="signal peptide" evidence="2">
    <location>
        <begin position="1"/>
        <end position="19"/>
    </location>
</feature>
<dbReference type="OrthoDB" id="675330at2"/>